<reference evidence="14 15" key="1">
    <citation type="submission" date="2020-08" db="EMBL/GenBank/DDBJ databases">
        <authorList>
            <person name="Hejnol A."/>
        </authorList>
    </citation>
    <scope>NUCLEOTIDE SEQUENCE [LARGE SCALE GENOMIC DNA]</scope>
</reference>
<evidence type="ECO:0000256" key="1">
    <source>
        <dbReference type="ARBA" id="ARBA00010370"/>
    </source>
</evidence>
<dbReference type="AlphaFoldDB" id="A0A7I8V8T8"/>
<protein>
    <submittedName>
        <fullName evidence="14">DgyrCDS1940</fullName>
    </submittedName>
</protein>
<dbReference type="EMBL" id="CAJFCJ010000002">
    <property type="protein sequence ID" value="CAD5112722.1"/>
    <property type="molecule type" value="Genomic_DNA"/>
</dbReference>
<keyword evidence="15" id="KW-1185">Reference proteome</keyword>
<feature type="binding site" evidence="9">
    <location>
        <position position="202"/>
    </location>
    <ligand>
        <name>Ca(2+)</name>
        <dbReference type="ChEBI" id="CHEBI:29108"/>
        <label>3</label>
    </ligand>
</feature>
<dbReference type="GO" id="GO:0030198">
    <property type="term" value="P:extracellular matrix organization"/>
    <property type="evidence" value="ECO:0007669"/>
    <property type="project" value="TreeGrafter"/>
</dbReference>
<evidence type="ECO:0000313" key="15">
    <source>
        <dbReference type="Proteomes" id="UP000549394"/>
    </source>
</evidence>
<comment type="cofactor">
    <cofactor evidence="9">
        <name>Zn(2+)</name>
        <dbReference type="ChEBI" id="CHEBI:29105"/>
    </cofactor>
    <text evidence="9">Binds 2 Zn(2+) ions per subunit.</text>
</comment>
<evidence type="ECO:0000256" key="5">
    <source>
        <dbReference type="ARBA" id="ARBA00022801"/>
    </source>
</evidence>
<dbReference type="PANTHER" id="PTHR10201:SF291">
    <property type="entry name" value="MATRIX METALLOPROTEINASE 1, ISOFORM C-RELATED"/>
    <property type="match status" value="1"/>
</dbReference>
<evidence type="ECO:0000256" key="7">
    <source>
        <dbReference type="ARBA" id="ARBA00023049"/>
    </source>
</evidence>
<feature type="domain" description="Peptidase metallopeptidase" evidence="11">
    <location>
        <begin position="113"/>
        <end position="267"/>
    </location>
</feature>
<feature type="domain" description="Hint" evidence="12">
    <location>
        <begin position="381"/>
        <end position="425"/>
    </location>
</feature>
<dbReference type="InterPro" id="IPR003586">
    <property type="entry name" value="Hint_dom_C"/>
</dbReference>
<feature type="binding site" evidence="9">
    <location>
        <position position="222"/>
    </location>
    <ligand>
        <name>Zn(2+)</name>
        <dbReference type="ChEBI" id="CHEBI:29105"/>
        <label>2</label>
        <note>catalytic</note>
    </ligand>
</feature>
<feature type="binding site" evidence="9">
    <location>
        <position position="232"/>
    </location>
    <ligand>
        <name>Zn(2+)</name>
        <dbReference type="ChEBI" id="CHEBI:29105"/>
        <label>2</label>
        <note>catalytic</note>
    </ligand>
</feature>
<evidence type="ECO:0000256" key="6">
    <source>
        <dbReference type="ARBA" id="ARBA00022833"/>
    </source>
</evidence>
<dbReference type="InterPro" id="IPR001767">
    <property type="entry name" value="Hedgehog_Hint"/>
</dbReference>
<evidence type="ECO:0000259" key="12">
    <source>
        <dbReference type="SMART" id="SM00305"/>
    </source>
</evidence>
<keyword evidence="5" id="KW-0378">Hydrolase</keyword>
<dbReference type="SUPFAM" id="SSF55486">
    <property type="entry name" value="Metalloproteases ('zincins'), catalytic domain"/>
    <property type="match status" value="1"/>
</dbReference>
<dbReference type="GO" id="GO:0005615">
    <property type="term" value="C:extracellular space"/>
    <property type="evidence" value="ECO:0007669"/>
    <property type="project" value="TreeGrafter"/>
</dbReference>
<feature type="binding site" evidence="9">
    <location>
        <position position="205"/>
    </location>
    <ligand>
        <name>Ca(2+)</name>
        <dbReference type="ChEBI" id="CHEBI:29108"/>
        <label>1</label>
    </ligand>
</feature>
<dbReference type="InterPro" id="IPR001818">
    <property type="entry name" value="Pept_M10_metallopeptidase"/>
</dbReference>
<feature type="binding site" evidence="9">
    <location>
        <position position="240"/>
    </location>
    <ligand>
        <name>Zn(2+)</name>
        <dbReference type="ChEBI" id="CHEBI:29105"/>
        <label>2</label>
        <note>catalytic</note>
    </ligand>
</feature>
<feature type="chain" id="PRO_5029719182" evidence="10">
    <location>
        <begin position="18"/>
        <end position="470"/>
    </location>
</feature>
<dbReference type="InterPro" id="IPR036844">
    <property type="entry name" value="Hint_dom_sf"/>
</dbReference>
<dbReference type="Gene3D" id="2.170.16.10">
    <property type="entry name" value="Hedgehog/Intein (Hint) domain"/>
    <property type="match status" value="1"/>
</dbReference>
<feature type="binding site" evidence="9">
    <location>
        <position position="177"/>
    </location>
    <ligand>
        <name>Zn(2+)</name>
        <dbReference type="ChEBI" id="CHEBI:29105"/>
        <label>1</label>
    </ligand>
</feature>
<dbReference type="SMART" id="SM00306">
    <property type="entry name" value="HintN"/>
    <property type="match status" value="1"/>
</dbReference>
<dbReference type="SUPFAM" id="SSF51294">
    <property type="entry name" value="Hedgehog/intein (Hint) domain"/>
    <property type="match status" value="1"/>
</dbReference>
<evidence type="ECO:0000259" key="11">
    <source>
        <dbReference type="SMART" id="SM00235"/>
    </source>
</evidence>
<dbReference type="InterPro" id="IPR024079">
    <property type="entry name" value="MetalloPept_cat_dom_sf"/>
</dbReference>
<keyword evidence="3 9" id="KW-0479">Metal-binding</keyword>
<name>A0A7I8V8T8_9ANNE</name>
<evidence type="ECO:0000256" key="10">
    <source>
        <dbReference type="SAM" id="SignalP"/>
    </source>
</evidence>
<dbReference type="Pfam" id="PF01471">
    <property type="entry name" value="PG_binding_1"/>
    <property type="match status" value="1"/>
</dbReference>
<comment type="caution">
    <text evidence="14">The sequence shown here is derived from an EMBL/GenBank/DDBJ whole genome shotgun (WGS) entry which is preliminary data.</text>
</comment>
<dbReference type="SMART" id="SM00305">
    <property type="entry name" value="HintC"/>
    <property type="match status" value="1"/>
</dbReference>
<keyword evidence="6 9" id="KW-0862">Zinc</keyword>
<dbReference type="InterPro" id="IPR002477">
    <property type="entry name" value="Peptidoglycan-bd-like"/>
</dbReference>
<keyword evidence="4 10" id="KW-0732">Signal</keyword>
<evidence type="ECO:0000313" key="14">
    <source>
        <dbReference type="EMBL" id="CAD5112722.1"/>
    </source>
</evidence>
<gene>
    <name evidence="14" type="ORF">DGYR_LOCUS1814</name>
</gene>
<dbReference type="InterPro" id="IPR036365">
    <property type="entry name" value="PGBD-like_sf"/>
</dbReference>
<accession>A0A7I8V8T8</accession>
<dbReference type="InterPro" id="IPR021190">
    <property type="entry name" value="Pept_M10A"/>
</dbReference>
<feature type="active site" evidence="8">
    <location>
        <position position="223"/>
    </location>
</feature>
<keyword evidence="9" id="KW-0106">Calcium</keyword>
<dbReference type="GO" id="GO:0016540">
    <property type="term" value="P:protein autoprocessing"/>
    <property type="evidence" value="ECO:0007669"/>
    <property type="project" value="InterPro"/>
</dbReference>
<dbReference type="CDD" id="cd04278">
    <property type="entry name" value="ZnMc_MMP"/>
    <property type="match status" value="1"/>
</dbReference>
<dbReference type="Pfam" id="PF00413">
    <property type="entry name" value="Peptidase_M10"/>
    <property type="match status" value="1"/>
</dbReference>
<dbReference type="GO" id="GO:0030574">
    <property type="term" value="P:collagen catabolic process"/>
    <property type="evidence" value="ECO:0007669"/>
    <property type="project" value="TreeGrafter"/>
</dbReference>
<feature type="binding site" evidence="9">
    <location>
        <position position="205"/>
    </location>
    <ligand>
        <name>Ca(2+)</name>
        <dbReference type="ChEBI" id="CHEBI:29108"/>
        <label>3</label>
    </ligand>
</feature>
<dbReference type="InterPro" id="IPR033739">
    <property type="entry name" value="M10A_MMP"/>
</dbReference>
<dbReference type="PRINTS" id="PR00138">
    <property type="entry name" value="MATRIXIN"/>
</dbReference>
<dbReference type="Gene3D" id="3.40.390.10">
    <property type="entry name" value="Collagenase (Catalytic Domain)"/>
    <property type="match status" value="1"/>
</dbReference>
<dbReference type="PANTHER" id="PTHR10201">
    <property type="entry name" value="MATRIX METALLOPROTEINASE"/>
    <property type="match status" value="1"/>
</dbReference>
<feature type="binding site" evidence="9">
    <location>
        <position position="200"/>
    </location>
    <ligand>
        <name>Zn(2+)</name>
        <dbReference type="ChEBI" id="CHEBI:29105"/>
        <label>1</label>
    </ligand>
</feature>
<dbReference type="SUPFAM" id="SSF47090">
    <property type="entry name" value="PGBD-like"/>
    <property type="match status" value="1"/>
</dbReference>
<feature type="domain" description="Hint" evidence="13">
    <location>
        <begin position="283"/>
        <end position="379"/>
    </location>
</feature>
<evidence type="ECO:0000256" key="8">
    <source>
        <dbReference type="PIRSR" id="PIRSR621190-1"/>
    </source>
</evidence>
<dbReference type="Proteomes" id="UP000549394">
    <property type="component" value="Unassembled WGS sequence"/>
</dbReference>
<organism evidence="14 15">
    <name type="scientific">Dimorphilus gyrociliatus</name>
    <dbReference type="NCBI Taxonomy" id="2664684"/>
    <lineage>
        <taxon>Eukaryota</taxon>
        <taxon>Metazoa</taxon>
        <taxon>Spiralia</taxon>
        <taxon>Lophotrochozoa</taxon>
        <taxon>Annelida</taxon>
        <taxon>Polychaeta</taxon>
        <taxon>Polychaeta incertae sedis</taxon>
        <taxon>Dinophilidae</taxon>
        <taxon>Dimorphilus</taxon>
    </lineage>
</organism>
<dbReference type="InterPro" id="IPR006026">
    <property type="entry name" value="Peptidase_Metallo"/>
</dbReference>
<dbReference type="SMART" id="SM00235">
    <property type="entry name" value="ZnMc"/>
    <property type="match status" value="1"/>
</dbReference>
<feature type="binding site" evidence="9">
    <location>
        <position position="175"/>
    </location>
    <ligand>
        <name>Zn(2+)</name>
        <dbReference type="ChEBI" id="CHEBI:29105"/>
        <label>1</label>
    </ligand>
</feature>
<evidence type="ECO:0000256" key="4">
    <source>
        <dbReference type="ARBA" id="ARBA00022729"/>
    </source>
</evidence>
<dbReference type="OrthoDB" id="5212at2759"/>
<feature type="binding site" evidence="9">
    <location>
        <position position="226"/>
    </location>
    <ligand>
        <name>Zn(2+)</name>
        <dbReference type="ChEBI" id="CHEBI:29105"/>
        <label>2</label>
        <note>catalytic</note>
    </ligand>
</feature>
<feature type="binding site" evidence="9">
    <location>
        <position position="182"/>
    </location>
    <ligand>
        <name>Ca(2+)</name>
        <dbReference type="ChEBI" id="CHEBI:29108"/>
        <label>3</label>
    </ligand>
</feature>
<dbReference type="GO" id="GO:0004222">
    <property type="term" value="F:metalloendopeptidase activity"/>
    <property type="evidence" value="ECO:0007669"/>
    <property type="project" value="InterPro"/>
</dbReference>
<dbReference type="InterPro" id="IPR003587">
    <property type="entry name" value="Hint_dom_N"/>
</dbReference>
<sequence length="470" mass="53342">MKLAATILICIVISLDGASIESQLFAEKFLVRFNYMTDSRTNNQQPSALKKSPSSMQTAIKDYQRDNGLVVTGDLSRETLELMSLPRCGNTRSDNIYDAIASKRRRRRRYAFSSTKWNSDFLTYRVSPFTNDLSKSQVLSAIEKGFKIWSDHSMLKFKRVEYKANLELSFYKGSHQDGYAFDGKGGVLAHAFYPRTGLIHFDDDELWSTSNNDILLSQVAAHEIGHGLGLKHSSDKNAIMYASYKYKGANFNIETDDRKGIEELYGCNPTKKCYKEGKPKKGDSCFSPKGLVRTSKNETKFMKDIDIGDLVQSENGFSKVIGWLHRDEEKLEKFFVLKNELGLNLKVTGEHLIAIEKDGQIQYQRAYETTKRDFLINIDEFGRKSRQKITEIDVIEEKGIYAPLTDDGTIVVDSNLASCYAVVNSHQIGHLVFTPLRWMSNWTSAFPLEHSAELITKYLGPVAEFLGMFS</sequence>
<dbReference type="Pfam" id="PF01079">
    <property type="entry name" value="Hint"/>
    <property type="match status" value="1"/>
</dbReference>
<feature type="binding site" description="in inhibited form" evidence="9">
    <location>
        <position position="88"/>
    </location>
    <ligand>
        <name>Zn(2+)</name>
        <dbReference type="ChEBI" id="CHEBI:29105"/>
        <label>2</label>
        <note>catalytic</note>
    </ligand>
</feature>
<evidence type="ECO:0000259" key="13">
    <source>
        <dbReference type="SMART" id="SM00306"/>
    </source>
</evidence>
<feature type="binding site" evidence="9">
    <location>
        <position position="203"/>
    </location>
    <ligand>
        <name>Ca(2+)</name>
        <dbReference type="ChEBI" id="CHEBI:29108"/>
        <label>1</label>
    </ligand>
</feature>
<dbReference type="CDD" id="cd00081">
    <property type="entry name" value="Hint"/>
    <property type="match status" value="1"/>
</dbReference>
<comment type="cofactor">
    <cofactor evidence="9">
        <name>Ca(2+)</name>
        <dbReference type="ChEBI" id="CHEBI:29108"/>
    </cofactor>
    <text evidence="9">Can bind about 5 Ca(2+) ions per subunit.</text>
</comment>
<feature type="binding site" evidence="9">
    <location>
        <position position="132"/>
    </location>
    <ligand>
        <name>Ca(2+)</name>
        <dbReference type="ChEBI" id="CHEBI:29108"/>
        <label>1</label>
    </ligand>
</feature>
<dbReference type="GO" id="GO:0031012">
    <property type="term" value="C:extracellular matrix"/>
    <property type="evidence" value="ECO:0007669"/>
    <property type="project" value="InterPro"/>
</dbReference>
<feature type="binding site" evidence="9">
    <location>
        <position position="183"/>
    </location>
    <ligand>
        <name>Ca(2+)</name>
        <dbReference type="ChEBI" id="CHEBI:29108"/>
        <label>3</label>
    </ligand>
</feature>
<feature type="signal peptide" evidence="10">
    <location>
        <begin position="1"/>
        <end position="17"/>
    </location>
</feature>
<keyword evidence="2" id="KW-0645">Protease</keyword>
<evidence type="ECO:0000256" key="2">
    <source>
        <dbReference type="ARBA" id="ARBA00022670"/>
    </source>
</evidence>
<evidence type="ECO:0000256" key="3">
    <source>
        <dbReference type="ARBA" id="ARBA00022723"/>
    </source>
</evidence>
<evidence type="ECO:0000256" key="9">
    <source>
        <dbReference type="PIRSR" id="PIRSR621190-2"/>
    </source>
</evidence>
<feature type="binding site" evidence="9">
    <location>
        <position position="190"/>
    </location>
    <ligand>
        <name>Zn(2+)</name>
        <dbReference type="ChEBI" id="CHEBI:29105"/>
        <label>1</label>
    </ligand>
</feature>
<dbReference type="GO" id="GO:0008270">
    <property type="term" value="F:zinc ion binding"/>
    <property type="evidence" value="ECO:0007669"/>
    <property type="project" value="InterPro"/>
</dbReference>
<comment type="similarity">
    <text evidence="1">Belongs to the peptidase M10A family.</text>
</comment>
<proteinExistence type="inferred from homology"/>
<keyword evidence="7" id="KW-0482">Metalloprotease</keyword>